<dbReference type="GO" id="GO:0046982">
    <property type="term" value="F:protein heterodimerization activity"/>
    <property type="evidence" value="ECO:0007669"/>
    <property type="project" value="InterPro"/>
</dbReference>
<comment type="similarity">
    <text evidence="1">Belongs to the TRM112 family.</text>
</comment>
<dbReference type="Proteomes" id="UP001367676">
    <property type="component" value="Unassembled WGS sequence"/>
</dbReference>
<evidence type="ECO:0000313" key="4">
    <source>
        <dbReference type="EMBL" id="KAK7574489.1"/>
    </source>
</evidence>
<evidence type="ECO:0000313" key="5">
    <source>
        <dbReference type="Proteomes" id="UP001367676"/>
    </source>
</evidence>
<accession>A0AAN9T7A8</accession>
<evidence type="ECO:0000256" key="1">
    <source>
        <dbReference type="ARBA" id="ARBA00007980"/>
    </source>
</evidence>
<dbReference type="Pfam" id="PF03966">
    <property type="entry name" value="Trm112p"/>
    <property type="match status" value="1"/>
</dbReference>
<dbReference type="InterPro" id="IPR005651">
    <property type="entry name" value="Trm112-like"/>
</dbReference>
<dbReference type="InterPro" id="IPR039127">
    <property type="entry name" value="Trm112"/>
</dbReference>
<dbReference type="GO" id="GO:0070476">
    <property type="term" value="P:rRNA (guanine-N7)-methylation"/>
    <property type="evidence" value="ECO:0007669"/>
    <property type="project" value="TreeGrafter"/>
</dbReference>
<evidence type="ECO:0000256" key="3">
    <source>
        <dbReference type="ARBA" id="ARBA00030516"/>
    </source>
</evidence>
<gene>
    <name evidence="4" type="ORF">V9T40_011680</name>
</gene>
<dbReference type="PANTHER" id="PTHR12773:SF0">
    <property type="entry name" value="MULTIFUNCTIONAL METHYLTRANSFERASE SUBUNIT TRM112-LIKE PROTEIN"/>
    <property type="match status" value="1"/>
</dbReference>
<dbReference type="SUPFAM" id="SSF158997">
    <property type="entry name" value="Trm112p-like"/>
    <property type="match status" value="1"/>
</dbReference>
<organism evidence="4 5">
    <name type="scientific">Parthenolecanium corni</name>
    <dbReference type="NCBI Taxonomy" id="536013"/>
    <lineage>
        <taxon>Eukaryota</taxon>
        <taxon>Metazoa</taxon>
        <taxon>Ecdysozoa</taxon>
        <taxon>Arthropoda</taxon>
        <taxon>Hexapoda</taxon>
        <taxon>Insecta</taxon>
        <taxon>Pterygota</taxon>
        <taxon>Neoptera</taxon>
        <taxon>Paraneoptera</taxon>
        <taxon>Hemiptera</taxon>
        <taxon>Sternorrhyncha</taxon>
        <taxon>Coccoidea</taxon>
        <taxon>Coccidae</taxon>
        <taxon>Parthenolecanium</taxon>
    </lineage>
</organism>
<dbReference type="Gene3D" id="2.20.25.10">
    <property type="match status" value="1"/>
</dbReference>
<name>A0AAN9T7A8_9HEMI</name>
<dbReference type="CDD" id="cd21089">
    <property type="entry name" value="Trm112-like"/>
    <property type="match status" value="1"/>
</dbReference>
<dbReference type="PANTHER" id="PTHR12773">
    <property type="entry name" value="UPF0315 PROTEIN-RELATED"/>
    <property type="match status" value="1"/>
</dbReference>
<evidence type="ECO:0000256" key="2">
    <source>
        <dbReference type="ARBA" id="ARBA00019989"/>
    </source>
</evidence>
<dbReference type="EMBL" id="JBBCAQ010000037">
    <property type="protein sequence ID" value="KAK7574489.1"/>
    <property type="molecule type" value="Genomic_DNA"/>
</dbReference>
<reference evidence="4 5" key="1">
    <citation type="submission" date="2024-03" db="EMBL/GenBank/DDBJ databases">
        <title>Adaptation during the transition from Ophiocordyceps entomopathogen to insect associate is accompanied by gene loss and intensified selection.</title>
        <authorList>
            <person name="Ward C.M."/>
            <person name="Onetto C.A."/>
            <person name="Borneman A.R."/>
        </authorList>
    </citation>
    <scope>NUCLEOTIDE SEQUENCE [LARGE SCALE GENOMIC DNA]</scope>
    <source>
        <strain evidence="4">AWRI1</strain>
        <tissue evidence="4">Single Adult Female</tissue>
    </source>
</reference>
<dbReference type="GO" id="GO:0030488">
    <property type="term" value="P:tRNA methylation"/>
    <property type="evidence" value="ECO:0007669"/>
    <property type="project" value="TreeGrafter"/>
</dbReference>
<comment type="caution">
    <text evidence="4">The sequence shown here is derived from an EMBL/GenBank/DDBJ whole genome shotgun (WGS) entry which is preliminary data.</text>
</comment>
<proteinExistence type="inferred from homology"/>
<keyword evidence="5" id="KW-1185">Reference proteome</keyword>
<dbReference type="AlphaFoldDB" id="A0AAN9T7A8"/>
<sequence length="117" mass="13414">MLTSRCLKGVVTGYPLGIVAKEIKIQESEFNKDFITRLIPKLDWNVFWSTAKQIGYEGSLTQQIIADYENNENFLKDVHHALVEVDIFEGELICPETNRKFPITDGIPNMLIKDNEL</sequence>
<protein>
    <recommendedName>
        <fullName evidence="2">Multifunctional methyltransferase subunit TRM112-like protein</fullName>
    </recommendedName>
    <alternativeName>
        <fullName evidence="3">tRNA methyltransferase 112 homolog</fullName>
    </alternativeName>
</protein>